<evidence type="ECO:0000313" key="2">
    <source>
        <dbReference type="Proteomes" id="UP000796880"/>
    </source>
</evidence>
<sequence>MVAPVCAWHDALVTEPVAVPVVVIEEKLCTFRVRFSDDLSSSSSVSHLDIGLDEASTQWKLEQKWHEVAMFLNGLTTAIPSPDGVEDQAMALHVAAYGFELPPVAVLGYEEAEDSEEDSEENSLDTEDFLALSRACRSRGF</sequence>
<dbReference type="Proteomes" id="UP000796880">
    <property type="component" value="Unassembled WGS sequence"/>
</dbReference>
<reference evidence="1" key="1">
    <citation type="submission" date="2020-03" db="EMBL/GenBank/DDBJ databases">
        <title>A high-quality chromosome-level genome assembly of a woody plant with both climbing and erect habits, Rhamnella rubrinervis.</title>
        <authorList>
            <person name="Lu Z."/>
            <person name="Yang Y."/>
            <person name="Zhu X."/>
            <person name="Sun Y."/>
        </authorList>
    </citation>
    <scope>NUCLEOTIDE SEQUENCE</scope>
    <source>
        <strain evidence="1">BYM</strain>
        <tissue evidence="1">Leaf</tissue>
    </source>
</reference>
<organism evidence="1 2">
    <name type="scientific">Rhamnella rubrinervis</name>
    <dbReference type="NCBI Taxonomy" id="2594499"/>
    <lineage>
        <taxon>Eukaryota</taxon>
        <taxon>Viridiplantae</taxon>
        <taxon>Streptophyta</taxon>
        <taxon>Embryophyta</taxon>
        <taxon>Tracheophyta</taxon>
        <taxon>Spermatophyta</taxon>
        <taxon>Magnoliopsida</taxon>
        <taxon>eudicotyledons</taxon>
        <taxon>Gunneridae</taxon>
        <taxon>Pentapetalae</taxon>
        <taxon>rosids</taxon>
        <taxon>fabids</taxon>
        <taxon>Rosales</taxon>
        <taxon>Rhamnaceae</taxon>
        <taxon>rhamnoid group</taxon>
        <taxon>Rhamneae</taxon>
        <taxon>Rhamnella</taxon>
    </lineage>
</organism>
<accession>A0A8K0H009</accession>
<comment type="caution">
    <text evidence="1">The sequence shown here is derived from an EMBL/GenBank/DDBJ whole genome shotgun (WGS) entry which is preliminary data.</text>
</comment>
<dbReference type="AlphaFoldDB" id="A0A8K0H009"/>
<name>A0A8K0H009_9ROSA</name>
<dbReference type="EMBL" id="VOIH02000007">
    <property type="protein sequence ID" value="KAF3443145.1"/>
    <property type="molecule type" value="Genomic_DNA"/>
</dbReference>
<gene>
    <name evidence="1" type="ORF">FNV43_RR17066</name>
</gene>
<keyword evidence="2" id="KW-1185">Reference proteome</keyword>
<evidence type="ECO:0000313" key="1">
    <source>
        <dbReference type="EMBL" id="KAF3443145.1"/>
    </source>
</evidence>
<proteinExistence type="predicted"/>
<protein>
    <submittedName>
        <fullName evidence="1">Uncharacterized protein</fullName>
    </submittedName>
</protein>